<dbReference type="PANTHER" id="PTHR48111">
    <property type="entry name" value="REGULATOR OF RPOS"/>
    <property type="match status" value="1"/>
</dbReference>
<organism evidence="10 11">
    <name type="scientific">Syntrophobotulus glycolicus (strain DSM 8271 / FlGlyR)</name>
    <dbReference type="NCBI Taxonomy" id="645991"/>
    <lineage>
        <taxon>Bacteria</taxon>
        <taxon>Bacillati</taxon>
        <taxon>Bacillota</taxon>
        <taxon>Clostridia</taxon>
        <taxon>Eubacteriales</taxon>
        <taxon>Desulfitobacteriaceae</taxon>
        <taxon>Syntrophobotulus</taxon>
    </lineage>
</organism>
<dbReference type="Pfam" id="PF00072">
    <property type="entry name" value="Response_reg"/>
    <property type="match status" value="1"/>
</dbReference>
<dbReference type="InterPro" id="IPR001867">
    <property type="entry name" value="OmpR/PhoB-type_DNA-bd"/>
</dbReference>
<dbReference type="InterPro" id="IPR039420">
    <property type="entry name" value="WalR-like"/>
</dbReference>
<dbReference type="GO" id="GO:0032993">
    <property type="term" value="C:protein-DNA complex"/>
    <property type="evidence" value="ECO:0007669"/>
    <property type="project" value="TreeGrafter"/>
</dbReference>
<evidence type="ECO:0000256" key="2">
    <source>
        <dbReference type="ARBA" id="ARBA00023015"/>
    </source>
</evidence>
<dbReference type="GO" id="GO:0000156">
    <property type="term" value="F:phosphorelay response regulator activity"/>
    <property type="evidence" value="ECO:0007669"/>
    <property type="project" value="TreeGrafter"/>
</dbReference>
<evidence type="ECO:0000256" key="6">
    <source>
        <dbReference type="PROSITE-ProRule" id="PRU00169"/>
    </source>
</evidence>
<dbReference type="Pfam" id="PF00486">
    <property type="entry name" value="Trans_reg_C"/>
    <property type="match status" value="1"/>
</dbReference>
<dbReference type="EMBL" id="CP002547">
    <property type="protein sequence ID" value="ADY55423.1"/>
    <property type="molecule type" value="Genomic_DNA"/>
</dbReference>
<evidence type="ECO:0000256" key="3">
    <source>
        <dbReference type="ARBA" id="ARBA00023125"/>
    </source>
</evidence>
<dbReference type="GO" id="GO:0000976">
    <property type="term" value="F:transcription cis-regulatory region binding"/>
    <property type="evidence" value="ECO:0007669"/>
    <property type="project" value="TreeGrafter"/>
</dbReference>
<dbReference type="OrthoDB" id="9790442at2"/>
<comment type="function">
    <text evidence="5">May play the central regulatory role in sporulation. It may be an element of the effector pathway responsible for the activation of sporulation genes in response to nutritional stress. Spo0A may act in concert with spo0H (a sigma factor) to control the expression of some genes that are critical to the sporulation process.</text>
</comment>
<dbReference type="GO" id="GO:0006355">
    <property type="term" value="P:regulation of DNA-templated transcription"/>
    <property type="evidence" value="ECO:0007669"/>
    <property type="project" value="InterPro"/>
</dbReference>
<keyword evidence="6" id="KW-0597">Phosphoprotein</keyword>
<feature type="modified residue" description="4-aspartylphosphate" evidence="6">
    <location>
        <position position="54"/>
    </location>
</feature>
<evidence type="ECO:0000259" key="9">
    <source>
        <dbReference type="PROSITE" id="PS51755"/>
    </source>
</evidence>
<dbReference type="Gene3D" id="3.40.50.2300">
    <property type="match status" value="1"/>
</dbReference>
<dbReference type="RefSeq" id="WP_013624293.1">
    <property type="nucleotide sequence ID" value="NC_015172.1"/>
</dbReference>
<dbReference type="HOGENOM" id="CLU_000445_30_4_9"/>
<dbReference type="STRING" id="645991.Sgly_1098"/>
<gene>
    <name evidence="10" type="ordered locus">Sgly_1098</name>
</gene>
<evidence type="ECO:0000313" key="11">
    <source>
        <dbReference type="Proteomes" id="UP000007488"/>
    </source>
</evidence>
<dbReference type="Gene3D" id="6.10.250.690">
    <property type="match status" value="1"/>
</dbReference>
<dbReference type="KEGG" id="sgy:Sgly_1098"/>
<dbReference type="CDD" id="cd00383">
    <property type="entry name" value="trans_reg_C"/>
    <property type="match status" value="1"/>
</dbReference>
<dbReference type="PROSITE" id="PS50110">
    <property type="entry name" value="RESPONSE_REGULATORY"/>
    <property type="match status" value="1"/>
</dbReference>
<keyword evidence="2" id="KW-0805">Transcription regulation</keyword>
<dbReference type="GO" id="GO:0005829">
    <property type="term" value="C:cytosol"/>
    <property type="evidence" value="ECO:0007669"/>
    <property type="project" value="TreeGrafter"/>
</dbReference>
<dbReference type="Gene3D" id="1.10.10.10">
    <property type="entry name" value="Winged helix-like DNA-binding domain superfamily/Winged helix DNA-binding domain"/>
    <property type="match status" value="1"/>
</dbReference>
<dbReference type="SUPFAM" id="SSF46894">
    <property type="entry name" value="C-terminal effector domain of the bipartite response regulators"/>
    <property type="match status" value="1"/>
</dbReference>
<keyword evidence="3 7" id="KW-0238">DNA-binding</keyword>
<dbReference type="eggNOG" id="COG0745">
    <property type="taxonomic scope" value="Bacteria"/>
</dbReference>
<dbReference type="PANTHER" id="PTHR48111:SF73">
    <property type="entry name" value="ALKALINE PHOSPHATASE SYNTHESIS TRANSCRIPTIONAL REGULATORY PROTEIN PHOP"/>
    <property type="match status" value="1"/>
</dbReference>
<dbReference type="PROSITE" id="PS51755">
    <property type="entry name" value="OMPR_PHOB"/>
    <property type="match status" value="1"/>
</dbReference>
<feature type="DNA-binding region" description="OmpR/PhoB-type" evidence="7">
    <location>
        <begin position="125"/>
        <end position="223"/>
    </location>
</feature>
<dbReference type="Proteomes" id="UP000007488">
    <property type="component" value="Chromosome"/>
</dbReference>
<evidence type="ECO:0000256" key="7">
    <source>
        <dbReference type="PROSITE-ProRule" id="PRU01091"/>
    </source>
</evidence>
<reference evidence="11" key="2">
    <citation type="submission" date="2011-02" db="EMBL/GenBank/DDBJ databases">
        <title>The complete genome of Syntrophobotulus glycolicus DSM 8271.</title>
        <authorList>
            <person name="Lucas S."/>
            <person name="Copeland A."/>
            <person name="Lapidus A."/>
            <person name="Bruce D."/>
            <person name="Goodwin L."/>
            <person name="Pitluck S."/>
            <person name="Kyrpides N."/>
            <person name="Mavromatis K."/>
            <person name="Pagani I."/>
            <person name="Ivanova N."/>
            <person name="Mikhailova N."/>
            <person name="Chertkov O."/>
            <person name="Held B."/>
            <person name="Detter J.C."/>
            <person name="Tapia R."/>
            <person name="Han C."/>
            <person name="Land M."/>
            <person name="Hauser L."/>
            <person name="Markowitz V."/>
            <person name="Cheng J.-F."/>
            <person name="Hugenholtz P."/>
            <person name="Woyke T."/>
            <person name="Wu D."/>
            <person name="Spring S."/>
            <person name="Schroeder M."/>
            <person name="Brambilla E."/>
            <person name="Klenk H.-P."/>
            <person name="Eisen J.A."/>
        </authorList>
    </citation>
    <scope>NUCLEOTIDE SEQUENCE [LARGE SCALE GENOMIC DNA]</scope>
    <source>
        <strain evidence="11">DSM 8271 / FlGlyR</strain>
    </source>
</reference>
<evidence type="ECO:0000313" key="10">
    <source>
        <dbReference type="EMBL" id="ADY55423.1"/>
    </source>
</evidence>
<dbReference type="SUPFAM" id="SSF52172">
    <property type="entry name" value="CheY-like"/>
    <property type="match status" value="1"/>
</dbReference>
<dbReference type="SMART" id="SM00862">
    <property type="entry name" value="Trans_reg_C"/>
    <property type="match status" value="1"/>
</dbReference>
<evidence type="ECO:0000259" key="8">
    <source>
        <dbReference type="PROSITE" id="PS50110"/>
    </source>
</evidence>
<sequence length="228" mass="25593">MKKTRILLVEDETDVLQVNRAFLEEQGYEVCCAETLREARNCLWESPPDLVLLDVLLPDGSGYDFCREIREISLVPVIFLTCMGGDGHIVTGLDRGGDDYIIKPYSFSVLQARVAAQLRRRGTVTGEISLPPLQINLTSGLVRLNGETIDLTRKEFLLLLYLVENRGQELSQAGIYEAVWSAPPETMGNTVRMHVSRLRQKLRLDEGSAFELSAAGQNYIFLRTVYAP</sequence>
<evidence type="ECO:0000256" key="5">
    <source>
        <dbReference type="ARBA" id="ARBA00024867"/>
    </source>
</evidence>
<protein>
    <recommendedName>
        <fullName evidence="1">Stage 0 sporulation protein A homolog</fullName>
    </recommendedName>
</protein>
<dbReference type="SMART" id="SM00448">
    <property type="entry name" value="REC"/>
    <property type="match status" value="1"/>
</dbReference>
<feature type="domain" description="OmpR/PhoB-type" evidence="9">
    <location>
        <begin position="125"/>
        <end position="223"/>
    </location>
</feature>
<keyword evidence="11" id="KW-1185">Reference proteome</keyword>
<keyword evidence="4" id="KW-0804">Transcription</keyword>
<dbReference type="InterPro" id="IPR011006">
    <property type="entry name" value="CheY-like_superfamily"/>
</dbReference>
<dbReference type="InterPro" id="IPR036388">
    <property type="entry name" value="WH-like_DNA-bd_sf"/>
</dbReference>
<evidence type="ECO:0000256" key="4">
    <source>
        <dbReference type="ARBA" id="ARBA00023163"/>
    </source>
</evidence>
<feature type="domain" description="Response regulatory" evidence="8">
    <location>
        <begin position="5"/>
        <end position="118"/>
    </location>
</feature>
<dbReference type="AlphaFoldDB" id="F0SU40"/>
<evidence type="ECO:0000256" key="1">
    <source>
        <dbReference type="ARBA" id="ARBA00018672"/>
    </source>
</evidence>
<name>F0SU40_SYNGF</name>
<accession>F0SU40</accession>
<dbReference type="InterPro" id="IPR001789">
    <property type="entry name" value="Sig_transdc_resp-reg_receiver"/>
</dbReference>
<proteinExistence type="predicted"/>
<dbReference type="InterPro" id="IPR016032">
    <property type="entry name" value="Sig_transdc_resp-reg_C-effctor"/>
</dbReference>
<reference evidence="10 11" key="1">
    <citation type="journal article" date="2011" name="Stand. Genomic Sci.">
        <title>Complete genome sequence of Syntrophobotulus glycolicus type strain (FlGlyR).</title>
        <authorList>
            <person name="Han C."/>
            <person name="Mwirichia R."/>
            <person name="Chertkov O."/>
            <person name="Held B."/>
            <person name="Lapidus A."/>
            <person name="Nolan M."/>
            <person name="Lucas S."/>
            <person name="Hammon N."/>
            <person name="Deshpande S."/>
            <person name="Cheng J.F."/>
            <person name="Tapia R."/>
            <person name="Goodwin L."/>
            <person name="Pitluck S."/>
            <person name="Huntemann M."/>
            <person name="Liolios K."/>
            <person name="Ivanova N."/>
            <person name="Pagani I."/>
            <person name="Mavromatis K."/>
            <person name="Ovchinikova G."/>
            <person name="Pati A."/>
            <person name="Chen A."/>
            <person name="Palaniappan K."/>
            <person name="Land M."/>
            <person name="Hauser L."/>
            <person name="Brambilla E.M."/>
            <person name="Rohde M."/>
            <person name="Spring S."/>
            <person name="Sikorski J."/>
            <person name="Goker M."/>
            <person name="Woyke T."/>
            <person name="Bristow J."/>
            <person name="Eisen J.A."/>
            <person name="Markowitz V."/>
            <person name="Hugenholtz P."/>
            <person name="Kyrpides N.C."/>
            <person name="Klenk H.P."/>
            <person name="Detter J.C."/>
        </authorList>
    </citation>
    <scope>NUCLEOTIDE SEQUENCE [LARGE SCALE GENOMIC DNA]</scope>
    <source>
        <strain evidence="11">DSM 8271 / FlGlyR</strain>
    </source>
</reference>